<dbReference type="GO" id="GO:0016020">
    <property type="term" value="C:membrane"/>
    <property type="evidence" value="ECO:0007669"/>
    <property type="project" value="UniProtKB-SubCell"/>
</dbReference>
<feature type="transmembrane region" description="Helical" evidence="5">
    <location>
        <begin position="96"/>
        <end position="121"/>
    </location>
</feature>
<proteinExistence type="predicted"/>
<evidence type="ECO:0000256" key="4">
    <source>
        <dbReference type="ARBA" id="ARBA00023136"/>
    </source>
</evidence>
<evidence type="ECO:0000256" key="1">
    <source>
        <dbReference type="ARBA" id="ARBA00004141"/>
    </source>
</evidence>
<name>A0A5C5G8M3_9RHOB</name>
<dbReference type="OrthoDB" id="121744at2"/>
<dbReference type="Proteomes" id="UP000314011">
    <property type="component" value="Unassembled WGS sequence"/>
</dbReference>
<protein>
    <submittedName>
        <fullName evidence="6">DoxX family protein</fullName>
    </submittedName>
</protein>
<feature type="transmembrane region" description="Helical" evidence="5">
    <location>
        <begin position="20"/>
        <end position="40"/>
    </location>
</feature>
<comment type="caution">
    <text evidence="6">The sequence shown here is derived from an EMBL/GenBank/DDBJ whole genome shotgun (WGS) entry which is preliminary data.</text>
</comment>
<evidence type="ECO:0000256" key="2">
    <source>
        <dbReference type="ARBA" id="ARBA00022692"/>
    </source>
</evidence>
<comment type="subcellular location">
    <subcellularLocation>
        <location evidence="1">Membrane</location>
        <topology evidence="1">Multi-pass membrane protein</topology>
    </subcellularLocation>
</comment>
<keyword evidence="4 5" id="KW-0472">Membrane</keyword>
<reference evidence="6 7" key="1">
    <citation type="submission" date="2019-06" db="EMBL/GenBank/DDBJ databases">
        <title>Genome of new Rhodobacteraceae sp. SM1903.</title>
        <authorList>
            <person name="Ren X."/>
        </authorList>
    </citation>
    <scope>NUCLEOTIDE SEQUENCE [LARGE SCALE GENOMIC DNA]</scope>
    <source>
        <strain evidence="6 7">SM1903</strain>
    </source>
</reference>
<evidence type="ECO:0000313" key="6">
    <source>
        <dbReference type="EMBL" id="TNY30901.1"/>
    </source>
</evidence>
<dbReference type="InterPro" id="IPR032808">
    <property type="entry name" value="DoxX"/>
</dbReference>
<gene>
    <name evidence="6" type="ORF">FHY64_17500</name>
</gene>
<evidence type="ECO:0000313" key="7">
    <source>
        <dbReference type="Proteomes" id="UP000314011"/>
    </source>
</evidence>
<accession>A0A5C5G8M3</accession>
<keyword evidence="3 5" id="KW-1133">Transmembrane helix</keyword>
<keyword evidence="2 5" id="KW-0812">Transmembrane</keyword>
<organism evidence="6 7">
    <name type="scientific">Pelagovum pacificum</name>
    <dbReference type="NCBI Taxonomy" id="2588711"/>
    <lineage>
        <taxon>Bacteria</taxon>
        <taxon>Pseudomonadati</taxon>
        <taxon>Pseudomonadota</taxon>
        <taxon>Alphaproteobacteria</taxon>
        <taxon>Rhodobacterales</taxon>
        <taxon>Paracoccaceae</taxon>
        <taxon>Pelagovum</taxon>
    </lineage>
</organism>
<evidence type="ECO:0000256" key="3">
    <source>
        <dbReference type="ARBA" id="ARBA00022989"/>
    </source>
</evidence>
<dbReference type="EMBL" id="VFFF01000003">
    <property type="protein sequence ID" value="TNY30901.1"/>
    <property type="molecule type" value="Genomic_DNA"/>
</dbReference>
<evidence type="ECO:0000256" key="5">
    <source>
        <dbReference type="SAM" id="Phobius"/>
    </source>
</evidence>
<dbReference type="RefSeq" id="WP_140197167.1">
    <property type="nucleotide sequence ID" value="NZ_CP065915.1"/>
</dbReference>
<dbReference type="AlphaFoldDB" id="A0A5C5G8M3"/>
<dbReference type="Pfam" id="PF07681">
    <property type="entry name" value="DoxX"/>
    <property type="match status" value="1"/>
</dbReference>
<keyword evidence="7" id="KW-1185">Reference proteome</keyword>
<sequence>MRAVFDMSQQVAAGLDRAAARVLTTLTRLVFALVLLVYYWNSGLTKLGDGVLGLVRPSVGAYAQIFPRRMESVGYDISQLGAVDHLVVLAGTWAELILPALIVLGCLTRLAAVGMIGFILVQSATDIWGLGVGAEDVGRWFDRTAGAAILDQRAFWIVTLLVPVTMGGGPLSLDRLLFRSGPSARPAFRQQ</sequence>